<sequence length="113" mass="12598">MDQCAPWTNVPHSPLLILLAKAFKENVEAFILNEELVPLYFPQGSSIEIFNINFELGSKRAEAQSSTPISSKIVKLQTECKRYHDALKAAQASLDQDRDGDSREDGEDSSLET</sequence>
<reference evidence="2" key="1">
    <citation type="submission" date="2021-07" db="EMBL/GenBank/DDBJ databases">
        <authorList>
            <person name="Catto M.A."/>
            <person name="Jacobson A."/>
            <person name="Kennedy G."/>
            <person name="Labadie P."/>
            <person name="Hunt B.G."/>
            <person name="Srinivasan R."/>
        </authorList>
    </citation>
    <scope>NUCLEOTIDE SEQUENCE</scope>
    <source>
        <strain evidence="2">PL_HMW_Pooled</strain>
        <tissue evidence="2">Head</tissue>
    </source>
</reference>
<keyword evidence="3" id="KW-1185">Reference proteome</keyword>
<feature type="compositionally biased region" description="Acidic residues" evidence="1">
    <location>
        <begin position="104"/>
        <end position="113"/>
    </location>
</feature>
<reference evidence="2" key="2">
    <citation type="journal article" date="2023" name="BMC Genomics">
        <title>Pest status, molecular evolution, and epigenetic factors derived from the genome assembly of Frankliniella fusca, a thysanopteran phytovirus vector.</title>
        <authorList>
            <person name="Catto M.A."/>
            <person name="Labadie P.E."/>
            <person name="Jacobson A.L."/>
            <person name="Kennedy G.G."/>
            <person name="Srinivasan R."/>
            <person name="Hunt B.G."/>
        </authorList>
    </citation>
    <scope>NUCLEOTIDE SEQUENCE</scope>
    <source>
        <strain evidence="2">PL_HMW_Pooled</strain>
    </source>
</reference>
<name>A0AAE1GTX7_9NEOP</name>
<dbReference type="AlphaFoldDB" id="A0AAE1GTX7"/>
<protein>
    <submittedName>
        <fullName evidence="2">Filament-like plant protein 1</fullName>
    </submittedName>
</protein>
<accession>A0AAE1GTX7</accession>
<evidence type="ECO:0000313" key="2">
    <source>
        <dbReference type="EMBL" id="KAK3907800.1"/>
    </source>
</evidence>
<evidence type="ECO:0000256" key="1">
    <source>
        <dbReference type="SAM" id="MobiDB-lite"/>
    </source>
</evidence>
<feature type="region of interest" description="Disordered" evidence="1">
    <location>
        <begin position="91"/>
        <end position="113"/>
    </location>
</feature>
<organism evidence="2 3">
    <name type="scientific">Frankliniella fusca</name>
    <dbReference type="NCBI Taxonomy" id="407009"/>
    <lineage>
        <taxon>Eukaryota</taxon>
        <taxon>Metazoa</taxon>
        <taxon>Ecdysozoa</taxon>
        <taxon>Arthropoda</taxon>
        <taxon>Hexapoda</taxon>
        <taxon>Insecta</taxon>
        <taxon>Pterygota</taxon>
        <taxon>Neoptera</taxon>
        <taxon>Paraneoptera</taxon>
        <taxon>Thysanoptera</taxon>
        <taxon>Terebrantia</taxon>
        <taxon>Thripoidea</taxon>
        <taxon>Thripidae</taxon>
        <taxon>Frankliniella</taxon>
    </lineage>
</organism>
<proteinExistence type="predicted"/>
<dbReference type="Proteomes" id="UP001219518">
    <property type="component" value="Unassembled WGS sequence"/>
</dbReference>
<comment type="caution">
    <text evidence="2">The sequence shown here is derived from an EMBL/GenBank/DDBJ whole genome shotgun (WGS) entry which is preliminary data.</text>
</comment>
<evidence type="ECO:0000313" key="3">
    <source>
        <dbReference type="Proteomes" id="UP001219518"/>
    </source>
</evidence>
<gene>
    <name evidence="2" type="ORF">KUF71_018436</name>
</gene>
<dbReference type="EMBL" id="JAHWGI010000020">
    <property type="protein sequence ID" value="KAK3907800.1"/>
    <property type="molecule type" value="Genomic_DNA"/>
</dbReference>